<dbReference type="GO" id="GO:0050660">
    <property type="term" value="F:flavin adenine dinucleotide binding"/>
    <property type="evidence" value="ECO:0007669"/>
    <property type="project" value="InterPro"/>
</dbReference>
<evidence type="ECO:0000256" key="23">
    <source>
        <dbReference type="SAM" id="Phobius"/>
    </source>
</evidence>
<reference evidence="24" key="1">
    <citation type="submission" date="2020-05" db="EMBL/GenBank/DDBJ databases">
        <authorList>
            <person name="Rincon C."/>
            <person name="Sanders R I."/>
            <person name="Robbins C."/>
            <person name="Chaturvedi A."/>
        </authorList>
    </citation>
    <scope>NUCLEOTIDE SEQUENCE</scope>
    <source>
        <strain evidence="24">CHB12</strain>
    </source>
</reference>
<comment type="subcellular location">
    <subcellularLocation>
        <location evidence="2">Endoplasmic reticulum membrane</location>
        <topology evidence="2">Single-pass membrane protein</topology>
    </subcellularLocation>
</comment>
<dbReference type="InterPro" id="IPR002208">
    <property type="entry name" value="SecY/SEC61-alpha"/>
</dbReference>
<feature type="transmembrane region" description="Helical" evidence="23">
    <location>
        <begin position="507"/>
        <end position="526"/>
    </location>
</feature>
<evidence type="ECO:0000256" key="19">
    <source>
        <dbReference type="ARBA" id="ARBA00048041"/>
    </source>
</evidence>
<evidence type="ECO:0000256" key="15">
    <source>
        <dbReference type="ARBA" id="ARBA00034554"/>
    </source>
</evidence>
<comment type="cofactor">
    <cofactor evidence="1">
        <name>FAD</name>
        <dbReference type="ChEBI" id="CHEBI:57692"/>
    </cofactor>
</comment>
<dbReference type="PROSITE" id="PS00756">
    <property type="entry name" value="SECY_2"/>
    <property type="match status" value="1"/>
</dbReference>
<comment type="similarity">
    <text evidence="22">Belongs to the SecY/SEC61-alpha family.</text>
</comment>
<evidence type="ECO:0000256" key="21">
    <source>
        <dbReference type="ARBA" id="ARBA00049443"/>
    </source>
</evidence>
<evidence type="ECO:0000256" key="16">
    <source>
        <dbReference type="ARBA" id="ARBA00034561"/>
    </source>
</evidence>
<comment type="caution">
    <text evidence="24">The sequence shown here is derived from an EMBL/GenBank/DDBJ whole genome shotgun (WGS) entry which is preliminary data.</text>
</comment>
<feature type="transmembrane region" description="Helical" evidence="23">
    <location>
        <begin position="669"/>
        <end position="688"/>
    </location>
</feature>
<evidence type="ECO:0000256" key="5">
    <source>
        <dbReference type="ARBA" id="ARBA00022824"/>
    </source>
</evidence>
<proteinExistence type="inferred from homology"/>
<evidence type="ECO:0000256" key="6">
    <source>
        <dbReference type="ARBA" id="ARBA00022827"/>
    </source>
</evidence>
<keyword evidence="8 23" id="KW-1133">Transmembrane helix</keyword>
<dbReference type="NCBIfam" id="TIGR00967">
    <property type="entry name" value="3a0501s007"/>
    <property type="match status" value="1"/>
</dbReference>
<keyword evidence="4 23" id="KW-0812">Transmembrane</keyword>
<dbReference type="GO" id="GO:0015031">
    <property type="term" value="P:protein transport"/>
    <property type="evidence" value="ECO:0007669"/>
    <property type="project" value="InterPro"/>
</dbReference>
<keyword evidence="7" id="KW-0521">NADP</keyword>
<dbReference type="Proteomes" id="UP000684084">
    <property type="component" value="Unassembled WGS sequence"/>
</dbReference>
<feature type="transmembrane region" description="Helical" evidence="23">
    <location>
        <begin position="793"/>
        <end position="814"/>
    </location>
</feature>
<gene>
    <name evidence="24" type="ORF">CHRIB12_LOCUS22882</name>
</gene>
<evidence type="ECO:0000256" key="22">
    <source>
        <dbReference type="RuleBase" id="RU004349"/>
    </source>
</evidence>
<keyword evidence="5" id="KW-0256">Endoplasmic reticulum</keyword>
<dbReference type="PANTHER" id="PTHR10906">
    <property type="entry name" value="SECY/SEC61-ALPHA FAMILY MEMBER"/>
    <property type="match status" value="1"/>
</dbReference>
<dbReference type="InterPro" id="IPR020946">
    <property type="entry name" value="Flavin_mOase-like"/>
</dbReference>
<dbReference type="GO" id="GO:0034899">
    <property type="term" value="F:trimethylamine monooxygenase activity"/>
    <property type="evidence" value="ECO:0007669"/>
    <property type="project" value="UniProtKB-EC"/>
</dbReference>
<comment type="catalytic activity">
    <reaction evidence="18">
        <text>hypotaurine + NADH + O2 + H(+) = taurine + NAD(+) + H2O</text>
        <dbReference type="Rhea" id="RHEA:74111"/>
        <dbReference type="ChEBI" id="CHEBI:15377"/>
        <dbReference type="ChEBI" id="CHEBI:15378"/>
        <dbReference type="ChEBI" id="CHEBI:15379"/>
        <dbReference type="ChEBI" id="CHEBI:57540"/>
        <dbReference type="ChEBI" id="CHEBI:57853"/>
        <dbReference type="ChEBI" id="CHEBI:57945"/>
        <dbReference type="ChEBI" id="CHEBI:507393"/>
        <dbReference type="EC" id="1.14.13.8"/>
    </reaction>
    <physiologicalReaction direction="left-to-right" evidence="18">
        <dbReference type="Rhea" id="RHEA:74112"/>
    </physiologicalReaction>
</comment>
<dbReference type="GO" id="GO:0005789">
    <property type="term" value="C:endoplasmic reticulum membrane"/>
    <property type="evidence" value="ECO:0007669"/>
    <property type="project" value="UniProtKB-SubCell"/>
</dbReference>
<evidence type="ECO:0000256" key="17">
    <source>
        <dbReference type="ARBA" id="ARBA00045957"/>
    </source>
</evidence>
<feature type="transmembrane region" description="Helical" evidence="23">
    <location>
        <begin position="965"/>
        <end position="983"/>
    </location>
</feature>
<evidence type="ECO:0000256" key="12">
    <source>
        <dbReference type="ARBA" id="ARBA00029725"/>
    </source>
</evidence>
<keyword evidence="6" id="KW-0274">FAD</keyword>
<feature type="transmembrane region" description="Helical" evidence="23">
    <location>
        <begin position="834"/>
        <end position="860"/>
    </location>
</feature>
<name>A0A916EJK9_9GLOM</name>
<keyword evidence="11 23" id="KW-0472">Membrane</keyword>
<keyword evidence="9" id="KW-0560">Oxidoreductase</keyword>
<keyword evidence="3" id="KW-0285">Flavoprotein</keyword>
<comment type="catalytic activity">
    <reaction evidence="20">
        <text>trimethylamine + NADPH + O2 = trimethylamine N-oxide + NADP(+) + H2O</text>
        <dbReference type="Rhea" id="RHEA:31979"/>
        <dbReference type="ChEBI" id="CHEBI:15377"/>
        <dbReference type="ChEBI" id="CHEBI:15379"/>
        <dbReference type="ChEBI" id="CHEBI:15724"/>
        <dbReference type="ChEBI" id="CHEBI:57783"/>
        <dbReference type="ChEBI" id="CHEBI:58349"/>
        <dbReference type="ChEBI" id="CHEBI:58389"/>
        <dbReference type="EC" id="1.14.13.148"/>
    </reaction>
    <physiologicalReaction direction="left-to-right" evidence="20">
        <dbReference type="Rhea" id="RHEA:31980"/>
    </physiologicalReaction>
</comment>
<dbReference type="Pfam" id="PF00344">
    <property type="entry name" value="SecY"/>
    <property type="match status" value="1"/>
</dbReference>
<accession>A0A916EJK9</accession>
<dbReference type="GO" id="GO:0050661">
    <property type="term" value="F:NADP binding"/>
    <property type="evidence" value="ECO:0007669"/>
    <property type="project" value="InterPro"/>
</dbReference>
<evidence type="ECO:0000256" key="8">
    <source>
        <dbReference type="ARBA" id="ARBA00022989"/>
    </source>
</evidence>
<dbReference type="VEuPathDB" id="FungiDB:RhiirFUN_002715"/>
<dbReference type="AlphaFoldDB" id="A0A916EJK9"/>
<dbReference type="InterPro" id="IPR030659">
    <property type="entry name" value="SecY_CS"/>
</dbReference>
<evidence type="ECO:0000256" key="20">
    <source>
        <dbReference type="ARBA" id="ARBA00048088"/>
    </source>
</evidence>
<dbReference type="EC" id="1.14.13.148" evidence="13"/>
<evidence type="ECO:0000256" key="9">
    <source>
        <dbReference type="ARBA" id="ARBA00023002"/>
    </source>
</evidence>
<keyword evidence="10" id="KW-0503">Monooxygenase</keyword>
<evidence type="ECO:0000256" key="13">
    <source>
        <dbReference type="ARBA" id="ARBA00034528"/>
    </source>
</evidence>
<evidence type="ECO:0000256" key="3">
    <source>
        <dbReference type="ARBA" id="ARBA00022630"/>
    </source>
</evidence>
<dbReference type="EMBL" id="CAGKOT010000082">
    <property type="protein sequence ID" value="CAB5393483.1"/>
    <property type="molecule type" value="Genomic_DNA"/>
</dbReference>
<evidence type="ECO:0000313" key="24">
    <source>
        <dbReference type="EMBL" id="CAB5393483.1"/>
    </source>
</evidence>
<dbReference type="Pfam" id="PF00743">
    <property type="entry name" value="FMO-like"/>
    <property type="match status" value="1"/>
</dbReference>
<evidence type="ECO:0000256" key="14">
    <source>
        <dbReference type="ARBA" id="ARBA00034536"/>
    </source>
</evidence>
<evidence type="ECO:0000313" key="25">
    <source>
        <dbReference type="Proteomes" id="UP000684084"/>
    </source>
</evidence>
<comment type="catalytic activity">
    <reaction evidence="21">
        <text>N,N-dimethylaniline + NADPH + O2 + H(+) = N,N-dimethylaniline N-oxide + NADP(+) + H2O</text>
        <dbReference type="Rhea" id="RHEA:24468"/>
        <dbReference type="ChEBI" id="CHEBI:15377"/>
        <dbReference type="ChEBI" id="CHEBI:15378"/>
        <dbReference type="ChEBI" id="CHEBI:15379"/>
        <dbReference type="ChEBI" id="CHEBI:16269"/>
        <dbReference type="ChEBI" id="CHEBI:17735"/>
        <dbReference type="ChEBI" id="CHEBI:57783"/>
        <dbReference type="ChEBI" id="CHEBI:58349"/>
        <dbReference type="EC" id="1.14.13.8"/>
    </reaction>
    <physiologicalReaction direction="left-to-right" evidence="21">
        <dbReference type="Rhea" id="RHEA:24469"/>
    </physiologicalReaction>
</comment>
<evidence type="ECO:0000256" key="2">
    <source>
        <dbReference type="ARBA" id="ARBA00004389"/>
    </source>
</evidence>
<comment type="function">
    <text evidence="17">Broad spectrum monooxygenase that catalyzes the oxygenation of a wide variety of nitrogen- and sulfur-containing compounds including xenobiotics. Catalyzes the S-oxygenation of hypotaurine to produce taurine, an organic osmolyte involved in cell volume regulation as well as a variety of cytoprotective and developmental processes. In vitro, catalyzes the N-oxygenation of trimethylamine (TMA) to produce trimethylamine N-oxide (TMAO) and could therefore participate to the detoxification of this compound that is generated by the action of gut microbiota from dietary precursors such as choline, choline containing compounds, betaine or L-carnitine.</text>
</comment>
<feature type="transmembrane region" description="Helical" evidence="23">
    <location>
        <begin position="694"/>
        <end position="716"/>
    </location>
</feature>
<evidence type="ECO:0000256" key="11">
    <source>
        <dbReference type="ARBA" id="ARBA00023136"/>
    </source>
</evidence>
<organism evidence="24 25">
    <name type="scientific">Rhizophagus irregularis</name>
    <dbReference type="NCBI Taxonomy" id="588596"/>
    <lineage>
        <taxon>Eukaryota</taxon>
        <taxon>Fungi</taxon>
        <taxon>Fungi incertae sedis</taxon>
        <taxon>Mucoromycota</taxon>
        <taxon>Glomeromycotina</taxon>
        <taxon>Glomeromycetes</taxon>
        <taxon>Glomerales</taxon>
        <taxon>Glomeraceae</taxon>
        <taxon>Rhizophagus</taxon>
    </lineage>
</organism>
<feature type="transmembrane region" description="Helical" evidence="23">
    <location>
        <begin position="989"/>
        <end position="1007"/>
    </location>
</feature>
<evidence type="ECO:0000256" key="7">
    <source>
        <dbReference type="ARBA" id="ARBA00022857"/>
    </source>
</evidence>
<dbReference type="GO" id="GO:0004499">
    <property type="term" value="F:N,N-dimethylaniline monooxygenase activity"/>
    <property type="evidence" value="ECO:0007669"/>
    <property type="project" value="InterPro"/>
</dbReference>
<dbReference type="FunFam" id="3.50.50.60:FF:000159">
    <property type="entry name" value="Dimethylaniline monooxygenase [N-oxide-forming]"/>
    <property type="match status" value="1"/>
</dbReference>
<evidence type="ECO:0000256" key="10">
    <source>
        <dbReference type="ARBA" id="ARBA00023033"/>
    </source>
</evidence>
<evidence type="ECO:0000256" key="4">
    <source>
        <dbReference type="ARBA" id="ARBA00022692"/>
    </source>
</evidence>
<comment type="catalytic activity">
    <reaction evidence="19">
        <text>hypotaurine + NADPH + O2 + H(+) = taurine + NADP(+) + H2O</text>
        <dbReference type="Rhea" id="RHEA:69819"/>
        <dbReference type="ChEBI" id="CHEBI:15377"/>
        <dbReference type="ChEBI" id="CHEBI:15378"/>
        <dbReference type="ChEBI" id="CHEBI:15379"/>
        <dbReference type="ChEBI" id="CHEBI:57783"/>
        <dbReference type="ChEBI" id="CHEBI:57853"/>
        <dbReference type="ChEBI" id="CHEBI:58349"/>
        <dbReference type="ChEBI" id="CHEBI:507393"/>
        <dbReference type="EC" id="1.14.13.8"/>
    </reaction>
    <physiologicalReaction direction="left-to-right" evidence="19">
        <dbReference type="Rhea" id="RHEA:69820"/>
    </physiologicalReaction>
</comment>
<sequence>MSKPRVAIIGAGPSGLTSIKQCIDDNLEPVCFEASEHTGGLWRYTEIDDKNEDPHSSIYKSIIIITSKDVMSFTDFPVPYEWPTFLHNSKVASYFDLYTEKFKLNPYIRFQSPVKRLSIQSDKKWKVTYSNPKNEECEEVFEYVMVCTGHHRYPRLPKYIGMDKFVGKQMHSHFYRKPGDYDNKRVIVVGCGNSGMDIAVELSGVASQVYLCTRKGTLPWILPRRIFGSLPSDHLATRFNTYLPAPIRDLIVKAIAHCTVGPHPPEFAPKTAPSASHPTIKTEFMERVSTGTIIVKPNISELKSDSSVVFVDGSVLSDIDAIIYATGYDIKFAFLDKEIISGGEKVEQQFEEEYRENLVWLYKYIFPPKLPNIAFIGLVQAIGAIMPVSELQAQYVTSLWTGKLYSKLPTQDEMEESIRSNQETLRKRYYHAARHTIEADMIPYMDDLAKDIGCLPYLPKVLLKYGPKLWYQVLFGLPSPTHYRLFGRQAWDGAAEAIRKQNEGSPAIVMCGYPIAIIFSMLLAKISSRRNRVKKFPPPLLELPEGPLPEGPTIICVDCGLGILIFQPIYSPGFFFGLTVSNGLPISTSHQAFHGHTSGGHTTRPKGSFSSQSIVDSCHTLHFFSVFANSTLWYHVLRFFRSPVLVACNSCIKQSLKEDRALFSGAQKLFAMVFAFGQATVSVMTGLYGNPSEIGAGVCLLLIIQLVVAGLISMLLDELLQKGYGLGSGISLFIATNICESIVWKAFSPTTVNTGRGPEFEGAIIALFHLLITRGDKTRALKEAFYRTNLPNIMNLLSTVVVFAIVIYLQGFRVELPVTSNRSRGQRGTYPVKLFYTSNMPIMLQSALTSNIFLISQMLYTRFPDNLLVRFLGVWTPHEGSNQNYASAGLAYYMSPPHSITDSLLDPIHTTIYILFMLTACALFSKTWIEVSGSSPREVAKQLKDQGMTITGHRDTSTYKELKRVIPTAAAFGGACIGALSVLADLLGALGSGTGILLAVTIIYSYFEMFVKEQVAEGGIDALLF</sequence>
<evidence type="ECO:0000256" key="18">
    <source>
        <dbReference type="ARBA" id="ARBA00047338"/>
    </source>
</evidence>
<dbReference type="OrthoDB" id="66881at2759"/>
<protein>
    <recommendedName>
        <fullName evidence="14">Flavin-containing monooxygenase 1</fullName>
        <ecNumber evidence="13">1.14.13.148</ecNumber>
    </recommendedName>
    <alternativeName>
        <fullName evidence="16">Dimethylaniline monooxygenase [N-oxide-forming] 1</fullName>
    </alternativeName>
    <alternativeName>
        <fullName evidence="12">Dimethylaniline oxidase 1</fullName>
    </alternativeName>
    <alternativeName>
        <fullName evidence="15">Trimethylamine monooxygenase</fullName>
    </alternativeName>
</protein>
<evidence type="ECO:0000256" key="1">
    <source>
        <dbReference type="ARBA" id="ARBA00001974"/>
    </source>
</evidence>